<keyword evidence="3" id="KW-1185">Reference proteome</keyword>
<dbReference type="AlphaFoldDB" id="A0A0B2JKV8"/>
<dbReference type="Proteomes" id="UP000030993">
    <property type="component" value="Unassembled WGS sequence"/>
</dbReference>
<evidence type="ECO:0000259" key="1">
    <source>
        <dbReference type="Pfam" id="PF07862"/>
    </source>
</evidence>
<organism evidence="2 3">
    <name type="scientific">Anaerovibrio lipolyticus</name>
    <dbReference type="NCBI Taxonomy" id="82374"/>
    <lineage>
        <taxon>Bacteria</taxon>
        <taxon>Bacillati</taxon>
        <taxon>Bacillota</taxon>
        <taxon>Negativicutes</taxon>
        <taxon>Selenomonadales</taxon>
        <taxon>Selenomonadaceae</taxon>
        <taxon>Anaerovibrio</taxon>
    </lineage>
</organism>
<accession>A0A0B2JKV8</accession>
<proteinExistence type="predicted"/>
<evidence type="ECO:0000313" key="2">
    <source>
        <dbReference type="EMBL" id="KHM48444.1"/>
    </source>
</evidence>
<evidence type="ECO:0000313" key="3">
    <source>
        <dbReference type="Proteomes" id="UP000030993"/>
    </source>
</evidence>
<dbReference type="STRING" id="82374.NZ47_13135"/>
<reference evidence="2 3" key="1">
    <citation type="journal article" date="2013" name="PLoS ONE">
        <title>Identification and characterization of three novel lipases belonging to families II and V from Anaerovibrio lipolyticus 5ST.</title>
        <authorList>
            <person name="Prive F."/>
            <person name="Kaderbhai N.N."/>
            <person name="Girdwood S."/>
            <person name="Worgan H.J."/>
            <person name="Pinloche E."/>
            <person name="Scollan N.D."/>
            <person name="Huws S.A."/>
            <person name="Newbold C.J."/>
        </authorList>
    </citation>
    <scope>NUCLEOTIDE SEQUENCE [LARGE SCALE GENOMIC DNA]</scope>
    <source>
        <strain evidence="2 3">5S</strain>
    </source>
</reference>
<feature type="domain" description="Nif11" evidence="1">
    <location>
        <begin position="1"/>
        <end position="26"/>
    </location>
</feature>
<dbReference type="RefSeq" id="WP_039211865.1">
    <property type="nucleotide sequence ID" value="NZ_JSCE01000242.1"/>
</dbReference>
<gene>
    <name evidence="2" type="ORF">NZ47_13135</name>
</gene>
<dbReference type="InterPro" id="IPR012903">
    <property type="entry name" value="Nif11"/>
</dbReference>
<protein>
    <recommendedName>
        <fullName evidence="1">Nif11 domain-containing protein</fullName>
    </recommendedName>
</protein>
<comment type="caution">
    <text evidence="2">The sequence shown here is derived from an EMBL/GenBank/DDBJ whole genome shotgun (WGS) entry which is preliminary data.</text>
</comment>
<name>A0A0B2JKV8_9FIRM</name>
<sequence length="146" mass="15461">MAKENVGKFYDKLAQDAALAEKLNALDKDFAEKNGTAADDTAMREKAVAAIVIPLAEEVGLPFTLEELKEYEQEQLKEMNLSEDELDQVAGGRMKGGGINGNGESSKSGAYCAFLGVGFGKTTRKGNTAYCFILGGSDGPIGGRSE</sequence>
<dbReference type="Pfam" id="PF07862">
    <property type="entry name" value="Nif11"/>
    <property type="match status" value="1"/>
</dbReference>
<dbReference type="EMBL" id="JSCE01000242">
    <property type="protein sequence ID" value="KHM48444.1"/>
    <property type="molecule type" value="Genomic_DNA"/>
</dbReference>